<accession>A0A091C784</accession>
<evidence type="ECO:0008006" key="4">
    <source>
        <dbReference type="Google" id="ProtNLM"/>
    </source>
</evidence>
<comment type="caution">
    <text evidence="2">The sequence shown here is derived from an EMBL/GenBank/DDBJ whole genome shotgun (WGS) entry which is preliminary data.</text>
</comment>
<dbReference type="AlphaFoldDB" id="A0A091C784"/>
<feature type="compositionally biased region" description="Basic and acidic residues" evidence="1">
    <location>
        <begin position="157"/>
        <end position="172"/>
    </location>
</feature>
<reference evidence="2 3" key="1">
    <citation type="submission" date="2014-08" db="EMBL/GenBank/DDBJ databases">
        <title>Genome sequence of Tetragenococcus muriaticus.</title>
        <authorList>
            <person name="Chuea-nongthon C."/>
            <person name="Rodtong S."/>
            <person name="Yongsawatdigul J."/>
            <person name="Steele J.L."/>
            <person name="Liu X.-y."/>
            <person name="Speers J."/>
            <person name="Glasner J.D."/>
            <person name="Neeno-Eckwall E.C."/>
        </authorList>
    </citation>
    <scope>NUCLEOTIDE SEQUENCE [LARGE SCALE GENOMIC DNA]</scope>
    <source>
        <strain evidence="2 3">3MR10-3</strain>
    </source>
</reference>
<dbReference type="Gene3D" id="2.160.20.80">
    <property type="entry name" value="E3 ubiquitin-protein ligase SopA"/>
    <property type="match status" value="1"/>
</dbReference>
<dbReference type="PATRIC" id="fig|1302648.3.peg.391"/>
<gene>
    <name evidence="2" type="ORF">TMU3MR103_0404</name>
</gene>
<dbReference type="EMBL" id="JPVT01000042">
    <property type="protein sequence ID" value="KFN92540.1"/>
    <property type="molecule type" value="Genomic_DNA"/>
</dbReference>
<protein>
    <recommendedName>
        <fullName evidence="4">Pentapeptide repeat-containing protein</fullName>
    </recommendedName>
</protein>
<evidence type="ECO:0000256" key="1">
    <source>
        <dbReference type="SAM" id="MobiDB-lite"/>
    </source>
</evidence>
<keyword evidence="3" id="KW-1185">Reference proteome</keyword>
<name>A0A091C784_9ENTE</name>
<evidence type="ECO:0000313" key="2">
    <source>
        <dbReference type="EMBL" id="KFN92540.1"/>
    </source>
</evidence>
<sequence length="207" mass="24733">MGKNFSRKDFSRTWNQQVTFENCVFEQTIFERARIENCLFLNCSFLNCSFMSCEILDTTFKESDFSRVLFNECTIDSSVFELNSCFESMTYPLEDNKNLINTFSEFSFYSEKQAEDIYMLLNQLKKIPAMRATSSLFHTKKRSPSKSERKEYKKIKPKDAKKMGLTKKERLRENKKRKSYRNQAIQVHKQNTKDGKNTYVKKEHYFF</sequence>
<dbReference type="Pfam" id="PF00805">
    <property type="entry name" value="Pentapeptide"/>
    <property type="match status" value="1"/>
</dbReference>
<feature type="region of interest" description="Disordered" evidence="1">
    <location>
        <begin position="137"/>
        <end position="182"/>
    </location>
</feature>
<organism evidence="2 3">
    <name type="scientific">Tetragenococcus muriaticus 3MR10-3</name>
    <dbReference type="NCBI Taxonomy" id="1302648"/>
    <lineage>
        <taxon>Bacteria</taxon>
        <taxon>Bacillati</taxon>
        <taxon>Bacillota</taxon>
        <taxon>Bacilli</taxon>
        <taxon>Lactobacillales</taxon>
        <taxon>Enterococcaceae</taxon>
        <taxon>Tetragenococcus</taxon>
    </lineage>
</organism>
<proteinExistence type="predicted"/>
<dbReference type="SUPFAM" id="SSF141571">
    <property type="entry name" value="Pentapeptide repeat-like"/>
    <property type="match status" value="1"/>
</dbReference>
<dbReference type="Proteomes" id="UP000029381">
    <property type="component" value="Unassembled WGS sequence"/>
</dbReference>
<evidence type="ECO:0000313" key="3">
    <source>
        <dbReference type="Proteomes" id="UP000029381"/>
    </source>
</evidence>
<dbReference type="InterPro" id="IPR001646">
    <property type="entry name" value="5peptide_repeat"/>
</dbReference>